<dbReference type="InParanoid" id="B8CB18"/>
<reference evidence="1 2" key="1">
    <citation type="journal article" date="2004" name="Science">
        <title>The genome of the diatom Thalassiosira pseudonana: ecology, evolution, and metabolism.</title>
        <authorList>
            <person name="Armbrust E.V."/>
            <person name="Berges J.A."/>
            <person name="Bowler C."/>
            <person name="Green B.R."/>
            <person name="Martinez D."/>
            <person name="Putnam N.H."/>
            <person name="Zhou S."/>
            <person name="Allen A.E."/>
            <person name="Apt K.E."/>
            <person name="Bechner M."/>
            <person name="Brzezinski M.A."/>
            <person name="Chaal B.K."/>
            <person name="Chiovitti A."/>
            <person name="Davis A.K."/>
            <person name="Demarest M.S."/>
            <person name="Detter J.C."/>
            <person name="Glavina T."/>
            <person name="Goodstein D."/>
            <person name="Hadi M.Z."/>
            <person name="Hellsten U."/>
            <person name="Hildebrand M."/>
            <person name="Jenkins B.D."/>
            <person name="Jurka J."/>
            <person name="Kapitonov V.V."/>
            <person name="Kroger N."/>
            <person name="Lau W.W."/>
            <person name="Lane T.W."/>
            <person name="Larimer F.W."/>
            <person name="Lippmeier J.C."/>
            <person name="Lucas S."/>
            <person name="Medina M."/>
            <person name="Montsant A."/>
            <person name="Obornik M."/>
            <person name="Parker M.S."/>
            <person name="Palenik B."/>
            <person name="Pazour G.J."/>
            <person name="Richardson P.M."/>
            <person name="Rynearson T.A."/>
            <person name="Saito M.A."/>
            <person name="Schwartz D.C."/>
            <person name="Thamatrakoln K."/>
            <person name="Valentin K."/>
            <person name="Vardi A."/>
            <person name="Wilkerson F.P."/>
            <person name="Rokhsar D.S."/>
        </authorList>
    </citation>
    <scope>NUCLEOTIDE SEQUENCE [LARGE SCALE GENOMIC DNA]</scope>
    <source>
        <strain evidence="1 2">CCMP1335</strain>
    </source>
</reference>
<dbReference type="Proteomes" id="UP000001449">
    <property type="component" value="Chromosome 13"/>
</dbReference>
<dbReference type="RefSeq" id="XP_002293315.1">
    <property type="nucleotide sequence ID" value="XM_002293279.1"/>
</dbReference>
<proteinExistence type="predicted"/>
<reference evidence="1 2" key="2">
    <citation type="journal article" date="2008" name="Nature">
        <title>The Phaeodactylum genome reveals the evolutionary history of diatom genomes.</title>
        <authorList>
            <person name="Bowler C."/>
            <person name="Allen A.E."/>
            <person name="Badger J.H."/>
            <person name="Grimwood J."/>
            <person name="Jabbari K."/>
            <person name="Kuo A."/>
            <person name="Maheswari U."/>
            <person name="Martens C."/>
            <person name="Maumus F."/>
            <person name="Otillar R.P."/>
            <person name="Rayko E."/>
            <person name="Salamov A."/>
            <person name="Vandepoele K."/>
            <person name="Beszteri B."/>
            <person name="Gruber A."/>
            <person name="Heijde M."/>
            <person name="Katinka M."/>
            <person name="Mock T."/>
            <person name="Valentin K."/>
            <person name="Verret F."/>
            <person name="Berges J.A."/>
            <person name="Brownlee C."/>
            <person name="Cadoret J.P."/>
            <person name="Chiovitti A."/>
            <person name="Choi C.J."/>
            <person name="Coesel S."/>
            <person name="De Martino A."/>
            <person name="Detter J.C."/>
            <person name="Durkin C."/>
            <person name="Falciatore A."/>
            <person name="Fournet J."/>
            <person name="Haruta M."/>
            <person name="Huysman M.J."/>
            <person name="Jenkins B.D."/>
            <person name="Jiroutova K."/>
            <person name="Jorgensen R.E."/>
            <person name="Joubert Y."/>
            <person name="Kaplan A."/>
            <person name="Kroger N."/>
            <person name="Kroth P.G."/>
            <person name="La Roche J."/>
            <person name="Lindquist E."/>
            <person name="Lommer M."/>
            <person name="Martin-Jezequel V."/>
            <person name="Lopez P.J."/>
            <person name="Lucas S."/>
            <person name="Mangogna M."/>
            <person name="McGinnis K."/>
            <person name="Medlin L.K."/>
            <person name="Montsant A."/>
            <person name="Oudot-Le Secq M.P."/>
            <person name="Napoli C."/>
            <person name="Obornik M."/>
            <person name="Parker M.S."/>
            <person name="Petit J.L."/>
            <person name="Porcel B.M."/>
            <person name="Poulsen N."/>
            <person name="Robison M."/>
            <person name="Rychlewski L."/>
            <person name="Rynearson T.A."/>
            <person name="Schmutz J."/>
            <person name="Shapiro H."/>
            <person name="Siaut M."/>
            <person name="Stanley M."/>
            <person name="Sussman M.R."/>
            <person name="Taylor A.R."/>
            <person name="Vardi A."/>
            <person name="von Dassow P."/>
            <person name="Vyverman W."/>
            <person name="Willis A."/>
            <person name="Wyrwicz L.S."/>
            <person name="Rokhsar D.S."/>
            <person name="Weissenbach J."/>
            <person name="Armbrust E.V."/>
            <person name="Green B.R."/>
            <person name="Van de Peer Y."/>
            <person name="Grigoriev I.V."/>
        </authorList>
    </citation>
    <scope>NUCLEOTIDE SEQUENCE [LARGE SCALE GENOMIC DNA]</scope>
    <source>
        <strain evidence="1 2">CCMP1335</strain>
    </source>
</reference>
<dbReference type="AlphaFoldDB" id="B8CB18"/>
<gene>
    <name evidence="1" type="ORF">THAPSDRAFT_9339</name>
</gene>
<protein>
    <submittedName>
        <fullName evidence="1">Uncharacterized protein</fullName>
    </submittedName>
</protein>
<organism evidence="1 2">
    <name type="scientific">Thalassiosira pseudonana</name>
    <name type="common">Marine diatom</name>
    <name type="synonym">Cyclotella nana</name>
    <dbReference type="NCBI Taxonomy" id="35128"/>
    <lineage>
        <taxon>Eukaryota</taxon>
        <taxon>Sar</taxon>
        <taxon>Stramenopiles</taxon>
        <taxon>Ochrophyta</taxon>
        <taxon>Bacillariophyta</taxon>
        <taxon>Coscinodiscophyceae</taxon>
        <taxon>Thalassiosirophycidae</taxon>
        <taxon>Thalassiosirales</taxon>
        <taxon>Thalassiosiraceae</taxon>
        <taxon>Thalassiosira</taxon>
    </lineage>
</organism>
<dbReference type="KEGG" id="tps:THAPSDRAFT_9339"/>
<evidence type="ECO:0000313" key="2">
    <source>
        <dbReference type="Proteomes" id="UP000001449"/>
    </source>
</evidence>
<dbReference type="PaxDb" id="35128-Thaps9339"/>
<keyword evidence="2" id="KW-1185">Reference proteome</keyword>
<sequence>MSLYFRQFSAGYNHPSSTSASALLLQAPVLLDAAHHRNISIITMVPPLIEEAKSCTIVKKAVSTKHKRNAPSTTKNNAAPPPVEDMVAFVDTVFQISDNLTTTVKAIMKAVGAHFGVAKLESGSKLIVRTRLINLTNGSVKPKDATSQLYAVVDRIFHEADKNTISFRGVVDSVIAHFRLSDVNEETRIKIKYRLTELFEIKIGTRIVYEIS</sequence>
<accession>B8CB18</accession>
<dbReference type="GeneID" id="7445704"/>
<evidence type="ECO:0000313" key="1">
    <source>
        <dbReference type="EMBL" id="EED89051.1"/>
    </source>
</evidence>
<name>B8CB18_THAPS</name>
<dbReference type="HOGENOM" id="CLU_1301919_0_0_1"/>
<dbReference type="EMBL" id="CM000648">
    <property type="protein sequence ID" value="EED89051.1"/>
    <property type="molecule type" value="Genomic_DNA"/>
</dbReference>